<feature type="transmembrane region" description="Helical" evidence="6">
    <location>
        <begin position="16"/>
        <end position="33"/>
    </location>
</feature>
<keyword evidence="3 6" id="KW-0812">Transmembrane</keyword>
<comment type="similarity">
    <text evidence="2">Belongs to the major facilitator superfamily. MFSD6 family.</text>
</comment>
<dbReference type="Proteomes" id="UP000594454">
    <property type="component" value="Chromosome 2"/>
</dbReference>
<dbReference type="SUPFAM" id="SSF103473">
    <property type="entry name" value="MFS general substrate transporter"/>
    <property type="match status" value="1"/>
</dbReference>
<organism evidence="8 9">
    <name type="scientific">Hermetia illucens</name>
    <name type="common">Black soldier fly</name>
    <dbReference type="NCBI Taxonomy" id="343691"/>
    <lineage>
        <taxon>Eukaryota</taxon>
        <taxon>Metazoa</taxon>
        <taxon>Ecdysozoa</taxon>
        <taxon>Arthropoda</taxon>
        <taxon>Hexapoda</taxon>
        <taxon>Insecta</taxon>
        <taxon>Pterygota</taxon>
        <taxon>Neoptera</taxon>
        <taxon>Endopterygota</taxon>
        <taxon>Diptera</taxon>
        <taxon>Brachycera</taxon>
        <taxon>Stratiomyomorpha</taxon>
        <taxon>Stratiomyidae</taxon>
        <taxon>Hermetiinae</taxon>
        <taxon>Hermetia</taxon>
    </lineage>
</organism>
<feature type="transmembrane region" description="Helical" evidence="6">
    <location>
        <begin position="39"/>
        <end position="62"/>
    </location>
</feature>
<dbReference type="PANTHER" id="PTHR16172:SF30">
    <property type="entry name" value="SUGAR BABY, ISOFORM C"/>
    <property type="match status" value="1"/>
</dbReference>
<evidence type="ECO:0000256" key="5">
    <source>
        <dbReference type="ARBA" id="ARBA00023136"/>
    </source>
</evidence>
<comment type="subcellular location">
    <subcellularLocation>
        <location evidence="1">Membrane</location>
        <topology evidence="1">Multi-pass membrane protein</topology>
    </subcellularLocation>
</comment>
<keyword evidence="4 6" id="KW-1133">Transmembrane helix</keyword>
<sequence length="588" mass="66483">MKPKIDKRLLPMKAHYFLYNAGTAPVVPYMPVYARQLGFSSVVVGTIYTILPVVGLLAKPLFGLIADRFRQQKRLFLIFQILTAIAFFAILFIPSIPKSTSMAFHCNNGITDLRYIPENSDLDTCIESSLESRYKNQTVSCNLNCGAKSWMWQTICDNWGVYDNCNDVKDKTKFQFSIELRPDHMEIKKNGIYFIIKNGIMNGRNTTMYCPHLNNTTPYFKTDCDIKCNDQYIMDVLTESKIQNNDAVGLYQFWLFFMFLIISWAAMAVVVSVGDAICFEMLGDRPHLYGNQRLWGAAGWGVISLFSGYLVDLFSGESYFKDYTVVFYMTLIMIAMDVFVSLRLEHNQTKFSTNIAKDLGKIFLSIRVVVFFVWCILVGLCTALIWNFLFWHLEDLSDMEGNCDSQNWMKTLQGIAMAIQCFGGEIPFFFLSGWILKKIGHINAMTLVLAAFGVRFILYSLLANPWFVLPIELFNGLTFGIFYATMTSYASIVAPPGTEATLQGLVGAIFEGIGVSTGSFIGGLLFRDIGGSKTFRMFGICALCAALIHASFYIILERCGKNKGLRPNYLPPTDAIHMLDDEDMNFRS</sequence>
<keyword evidence="5 6" id="KW-0472">Membrane</keyword>
<feature type="transmembrane region" description="Helical" evidence="6">
    <location>
        <begin position="253"/>
        <end position="282"/>
    </location>
</feature>
<evidence type="ECO:0000256" key="4">
    <source>
        <dbReference type="ARBA" id="ARBA00022989"/>
    </source>
</evidence>
<dbReference type="InterPro" id="IPR051717">
    <property type="entry name" value="MFS_MFSD6"/>
</dbReference>
<gene>
    <name evidence="8" type="ORF">HERILL_LOCUS5925</name>
</gene>
<dbReference type="OrthoDB" id="515887at2759"/>
<feature type="transmembrane region" description="Helical" evidence="6">
    <location>
        <begin position="323"/>
        <end position="344"/>
    </location>
</feature>
<evidence type="ECO:0000256" key="2">
    <source>
        <dbReference type="ARBA" id="ARBA00005241"/>
    </source>
</evidence>
<feature type="transmembrane region" description="Helical" evidence="6">
    <location>
        <begin position="74"/>
        <end position="93"/>
    </location>
</feature>
<dbReference type="InterPro" id="IPR024989">
    <property type="entry name" value="MFS_assoc_dom"/>
</dbReference>
<dbReference type="AlphaFoldDB" id="A0A7R8ULN1"/>
<dbReference type="InParanoid" id="A0A7R8ULN1"/>
<evidence type="ECO:0000256" key="1">
    <source>
        <dbReference type="ARBA" id="ARBA00004141"/>
    </source>
</evidence>
<reference evidence="8 9" key="1">
    <citation type="submission" date="2020-11" db="EMBL/GenBank/DDBJ databases">
        <authorList>
            <person name="Wallbank WR R."/>
            <person name="Pardo Diaz C."/>
            <person name="Kozak K."/>
            <person name="Martin S."/>
            <person name="Jiggins C."/>
            <person name="Moest M."/>
            <person name="Warren A I."/>
            <person name="Generalovic N T."/>
            <person name="Byers J.R.P. K."/>
            <person name="Montejo-Kovacevich G."/>
            <person name="Yen C E."/>
        </authorList>
    </citation>
    <scope>NUCLEOTIDE SEQUENCE [LARGE SCALE GENOMIC DNA]</scope>
</reference>
<dbReference type="InterPro" id="IPR036259">
    <property type="entry name" value="MFS_trans_sf"/>
</dbReference>
<dbReference type="GO" id="GO:0016020">
    <property type="term" value="C:membrane"/>
    <property type="evidence" value="ECO:0007669"/>
    <property type="project" value="UniProtKB-SubCell"/>
</dbReference>
<feature type="transmembrane region" description="Helical" evidence="6">
    <location>
        <begin position="505"/>
        <end position="525"/>
    </location>
</feature>
<evidence type="ECO:0000256" key="3">
    <source>
        <dbReference type="ARBA" id="ARBA00022692"/>
    </source>
</evidence>
<proteinExistence type="inferred from homology"/>
<feature type="transmembrane region" description="Helical" evidence="6">
    <location>
        <begin position="537"/>
        <end position="556"/>
    </location>
</feature>
<feature type="transmembrane region" description="Helical" evidence="6">
    <location>
        <begin position="294"/>
        <end position="311"/>
    </location>
</feature>
<dbReference type="Gene3D" id="1.20.1250.20">
    <property type="entry name" value="MFS general substrate transporter like domains"/>
    <property type="match status" value="2"/>
</dbReference>
<protein>
    <recommendedName>
        <fullName evidence="7">Major facilitator superfamily associated domain-containing protein</fullName>
    </recommendedName>
</protein>
<dbReference type="PANTHER" id="PTHR16172">
    <property type="entry name" value="MAJOR FACILITATOR SUPERFAMILY DOMAIN-CONTAINING PROTEIN 6-LIKE"/>
    <property type="match status" value="1"/>
</dbReference>
<dbReference type="FunCoup" id="A0A7R8ULN1">
    <property type="interactions" value="13"/>
</dbReference>
<feature type="transmembrane region" description="Helical" evidence="6">
    <location>
        <begin position="447"/>
        <end position="467"/>
    </location>
</feature>
<accession>A0A7R8ULN1</accession>
<dbReference type="OMA" id="KMWGSIG"/>
<name>A0A7R8ULN1_HERIL</name>
<evidence type="ECO:0000313" key="8">
    <source>
        <dbReference type="EMBL" id="CAD7082928.1"/>
    </source>
</evidence>
<feature type="transmembrane region" description="Helical" evidence="6">
    <location>
        <begin position="364"/>
        <end position="391"/>
    </location>
</feature>
<keyword evidence="9" id="KW-1185">Reference proteome</keyword>
<dbReference type="Pfam" id="PF12832">
    <property type="entry name" value="MFS_1_like"/>
    <property type="match status" value="1"/>
</dbReference>
<dbReference type="EMBL" id="LR899010">
    <property type="protein sequence ID" value="CAD7082928.1"/>
    <property type="molecule type" value="Genomic_DNA"/>
</dbReference>
<evidence type="ECO:0000256" key="6">
    <source>
        <dbReference type="SAM" id="Phobius"/>
    </source>
</evidence>
<evidence type="ECO:0000313" key="9">
    <source>
        <dbReference type="Proteomes" id="UP000594454"/>
    </source>
</evidence>
<feature type="transmembrane region" description="Helical" evidence="6">
    <location>
        <begin position="411"/>
        <end position="435"/>
    </location>
</feature>
<feature type="domain" description="Major facilitator superfamily associated" evidence="7">
    <location>
        <begin position="11"/>
        <end position="537"/>
    </location>
</feature>
<evidence type="ECO:0000259" key="7">
    <source>
        <dbReference type="Pfam" id="PF12832"/>
    </source>
</evidence>
<dbReference type="CDD" id="cd17335">
    <property type="entry name" value="MFS_MFSD6"/>
    <property type="match status" value="1"/>
</dbReference>
<feature type="transmembrane region" description="Helical" evidence="6">
    <location>
        <begin position="473"/>
        <end position="493"/>
    </location>
</feature>